<evidence type="ECO:0000256" key="3">
    <source>
        <dbReference type="ARBA" id="ARBA00022692"/>
    </source>
</evidence>
<dbReference type="PANTHER" id="PTHR47154">
    <property type="entry name" value="G-PROTEIN COUPLED RECEPTOR MTH-RELATED"/>
    <property type="match status" value="1"/>
</dbReference>
<dbReference type="Pfam" id="PF00002">
    <property type="entry name" value="7tm_2"/>
    <property type="match status" value="1"/>
</dbReference>
<keyword evidence="7 10" id="KW-0472">Membrane</keyword>
<evidence type="ECO:0000256" key="9">
    <source>
        <dbReference type="ARBA" id="ARBA00023224"/>
    </source>
</evidence>
<sequence length="538" mass="61425">MGGGRNRSLRVARNMWWCCVLFLLTIQISSTSSSRETKNPVGNSSVNSSTVSVVSIPDRVRSFDTRCPRENTGPFCIPLCCTWGYRMENSTCVKFNASSYFPPVYDAATFAPTDLNVDETNFRFFLSDPCNGSTKYKLTPQEYDDDHFLLLHNGSLYLSAIERIIEIRDYCFGVIDQDQYDVIMCFGEETSAQEKDSKNEIKMFFPIGLIISVPCLMVTFFVYTIIPELKNMHGRTLRGYVGSLVVAYLVLAILQTTSQENISDSLCIVVAFVIHFSFLASFFWLNIMCFDIWWTFGGFRALRGSVQQRDRKKFIMYSIYAWGSASVLTGVCLIMDFAPNIPKNFIRPRFGTESCWFNDNAARAIYFYGPMGITVFCNICLFISTAVKIQKHKRDTAHHLKGSESRRHDDNKQWFNLYLKLFIVMGINWSMEIVSWLCDGSPEYVWYITDLANTLQGLIIFIIFVCKDKIKRLLLKRFGCQDNNILSRNSTRSVYHSSASRTCTTSTGGVPLREKVNTHIRREPISSSKESAEESDCA</sequence>
<comment type="similarity">
    <text evidence="2">Belongs to the G-protein coupled receptor 2 family. Mth subfamily.</text>
</comment>
<keyword evidence="8" id="KW-0675">Receptor</keyword>
<dbReference type="EMBL" id="JAIFRP010000002">
    <property type="protein sequence ID" value="KAK2589177.1"/>
    <property type="molecule type" value="Genomic_DNA"/>
</dbReference>
<dbReference type="SUPFAM" id="SSF63877">
    <property type="entry name" value="Methuselah ectodomain"/>
    <property type="match status" value="1"/>
</dbReference>
<reference evidence="13" key="1">
    <citation type="submission" date="2021-08" db="EMBL/GenBank/DDBJ databases">
        <authorList>
            <person name="Misof B."/>
            <person name="Oliver O."/>
            <person name="Podsiadlowski L."/>
            <person name="Donath A."/>
            <person name="Peters R."/>
            <person name="Mayer C."/>
            <person name="Rust J."/>
            <person name="Gunkel S."/>
            <person name="Lesny P."/>
            <person name="Martin S."/>
            <person name="Oeyen J.P."/>
            <person name="Petersen M."/>
            <person name="Panagiotis P."/>
            <person name="Wilbrandt J."/>
            <person name="Tanja T."/>
        </authorList>
    </citation>
    <scope>NUCLEOTIDE SEQUENCE</scope>
    <source>
        <strain evidence="13">GBR_01_08_01A</strain>
        <tissue evidence="13">Thorax + abdomen</tissue>
    </source>
</reference>
<feature type="transmembrane region" description="Helical" evidence="10">
    <location>
        <begin position="203"/>
        <end position="225"/>
    </location>
</feature>
<keyword evidence="9" id="KW-0807">Transducer</keyword>
<name>A0AAD9S068_9HYME</name>
<reference evidence="13" key="2">
    <citation type="journal article" date="2023" name="Commun. Biol.">
        <title>Intrasexual cuticular hydrocarbon dimorphism in a wasp sheds light on hydrocarbon biosynthesis genes in Hymenoptera.</title>
        <authorList>
            <person name="Moris V.C."/>
            <person name="Podsiadlowski L."/>
            <person name="Martin S."/>
            <person name="Oeyen J.P."/>
            <person name="Donath A."/>
            <person name="Petersen M."/>
            <person name="Wilbrandt J."/>
            <person name="Misof B."/>
            <person name="Liedtke D."/>
            <person name="Thamm M."/>
            <person name="Scheiner R."/>
            <person name="Schmitt T."/>
            <person name="Niehuis O."/>
        </authorList>
    </citation>
    <scope>NUCLEOTIDE SEQUENCE</scope>
    <source>
        <strain evidence="13">GBR_01_08_01A</strain>
    </source>
</reference>
<dbReference type="Proteomes" id="UP001258017">
    <property type="component" value="Unassembled WGS sequence"/>
</dbReference>
<evidence type="ECO:0000256" key="2">
    <source>
        <dbReference type="ARBA" id="ARBA00008979"/>
    </source>
</evidence>
<dbReference type="GO" id="GO:0008528">
    <property type="term" value="F:G protein-coupled peptide receptor activity"/>
    <property type="evidence" value="ECO:0007669"/>
    <property type="project" value="TreeGrafter"/>
</dbReference>
<dbReference type="InterPro" id="IPR017981">
    <property type="entry name" value="GPCR_2-like_7TM"/>
</dbReference>
<dbReference type="InterPro" id="IPR000832">
    <property type="entry name" value="GPCR_2_secretin-like"/>
</dbReference>
<keyword evidence="5 10" id="KW-1133">Transmembrane helix</keyword>
<dbReference type="GO" id="GO:0005886">
    <property type="term" value="C:plasma membrane"/>
    <property type="evidence" value="ECO:0007669"/>
    <property type="project" value="TreeGrafter"/>
</dbReference>
<keyword evidence="3 10" id="KW-0812">Transmembrane</keyword>
<dbReference type="AlphaFoldDB" id="A0AAD9S068"/>
<dbReference type="CDD" id="cd15039">
    <property type="entry name" value="7tmB3_Methuselah-like"/>
    <property type="match status" value="1"/>
</dbReference>
<keyword evidence="6" id="KW-0297">G-protein coupled receptor</keyword>
<proteinExistence type="inferred from homology"/>
<comment type="subcellular location">
    <subcellularLocation>
        <location evidence="1">Endomembrane system</location>
        <topology evidence="1">Multi-pass membrane protein</topology>
    </subcellularLocation>
</comment>
<keyword evidence="4 11" id="KW-0732">Signal</keyword>
<feature type="transmembrane region" description="Helical" evidence="10">
    <location>
        <begin position="268"/>
        <end position="293"/>
    </location>
</feature>
<feature type="domain" description="G-protein coupled receptors family 2 profile 2" evidence="12">
    <location>
        <begin position="201"/>
        <end position="468"/>
    </location>
</feature>
<dbReference type="InterPro" id="IPR036272">
    <property type="entry name" value="Methuselah_N_sf"/>
</dbReference>
<feature type="signal peptide" evidence="11">
    <location>
        <begin position="1"/>
        <end position="33"/>
    </location>
</feature>
<evidence type="ECO:0000256" key="11">
    <source>
        <dbReference type="SAM" id="SignalP"/>
    </source>
</evidence>
<comment type="caution">
    <text evidence="13">The sequence shown here is derived from an EMBL/GenBank/DDBJ whole genome shotgun (WGS) entry which is preliminary data.</text>
</comment>
<dbReference type="Gene3D" id="2.170.180.11">
    <property type="entry name" value="Methuselah ectodomain, domain 2"/>
    <property type="match status" value="1"/>
</dbReference>
<dbReference type="InterPro" id="IPR051384">
    <property type="entry name" value="Mth_GPCR"/>
</dbReference>
<dbReference type="InterPro" id="IPR023311">
    <property type="entry name" value="Methusela_ecto_dom_2"/>
</dbReference>
<evidence type="ECO:0000256" key="4">
    <source>
        <dbReference type="ARBA" id="ARBA00022729"/>
    </source>
</evidence>
<feature type="transmembrane region" description="Helical" evidence="10">
    <location>
        <begin position="314"/>
        <end position="338"/>
    </location>
</feature>
<gene>
    <name evidence="13" type="ORF">KPH14_001993</name>
</gene>
<feature type="chain" id="PRO_5042051426" description="G-protein coupled receptors family 2 profile 2 domain-containing protein" evidence="11">
    <location>
        <begin position="34"/>
        <end position="538"/>
    </location>
</feature>
<organism evidence="13 14">
    <name type="scientific">Odynerus spinipes</name>
    <dbReference type="NCBI Taxonomy" id="1348599"/>
    <lineage>
        <taxon>Eukaryota</taxon>
        <taxon>Metazoa</taxon>
        <taxon>Ecdysozoa</taxon>
        <taxon>Arthropoda</taxon>
        <taxon>Hexapoda</taxon>
        <taxon>Insecta</taxon>
        <taxon>Pterygota</taxon>
        <taxon>Neoptera</taxon>
        <taxon>Endopterygota</taxon>
        <taxon>Hymenoptera</taxon>
        <taxon>Apocrita</taxon>
        <taxon>Aculeata</taxon>
        <taxon>Vespoidea</taxon>
        <taxon>Vespidae</taxon>
        <taxon>Eumeninae</taxon>
        <taxon>Odynerus</taxon>
    </lineage>
</organism>
<evidence type="ECO:0000313" key="14">
    <source>
        <dbReference type="Proteomes" id="UP001258017"/>
    </source>
</evidence>
<evidence type="ECO:0000256" key="6">
    <source>
        <dbReference type="ARBA" id="ARBA00023040"/>
    </source>
</evidence>
<feature type="transmembrane region" description="Helical" evidence="10">
    <location>
        <begin position="444"/>
        <end position="466"/>
    </location>
</feature>
<evidence type="ECO:0000256" key="5">
    <source>
        <dbReference type="ARBA" id="ARBA00022989"/>
    </source>
</evidence>
<dbReference type="PROSITE" id="PS50261">
    <property type="entry name" value="G_PROTEIN_RECEP_F2_4"/>
    <property type="match status" value="1"/>
</dbReference>
<keyword evidence="14" id="KW-1185">Reference proteome</keyword>
<protein>
    <recommendedName>
        <fullName evidence="12">G-protein coupled receptors family 2 profile 2 domain-containing protein</fullName>
    </recommendedName>
</protein>
<accession>A0AAD9S068</accession>
<dbReference type="GO" id="GO:0012505">
    <property type="term" value="C:endomembrane system"/>
    <property type="evidence" value="ECO:0007669"/>
    <property type="project" value="UniProtKB-SubCell"/>
</dbReference>
<evidence type="ECO:0000256" key="1">
    <source>
        <dbReference type="ARBA" id="ARBA00004127"/>
    </source>
</evidence>
<evidence type="ECO:0000259" key="12">
    <source>
        <dbReference type="PROSITE" id="PS50261"/>
    </source>
</evidence>
<dbReference type="PANTHER" id="PTHR47154:SF2">
    <property type="entry name" value="G-PROTEIN COUPLED RECEPTOR MTH-RELATED"/>
    <property type="match status" value="1"/>
</dbReference>
<dbReference type="Gene3D" id="1.20.1070.10">
    <property type="entry name" value="Rhodopsin 7-helix transmembrane proteins"/>
    <property type="match status" value="1"/>
</dbReference>
<evidence type="ECO:0000256" key="10">
    <source>
        <dbReference type="SAM" id="Phobius"/>
    </source>
</evidence>
<evidence type="ECO:0000313" key="13">
    <source>
        <dbReference type="EMBL" id="KAK2589177.1"/>
    </source>
</evidence>
<evidence type="ECO:0000256" key="8">
    <source>
        <dbReference type="ARBA" id="ARBA00023170"/>
    </source>
</evidence>
<dbReference type="SUPFAM" id="SSF81321">
    <property type="entry name" value="Family A G protein-coupled receptor-like"/>
    <property type="match status" value="1"/>
</dbReference>
<feature type="transmembrane region" description="Helical" evidence="10">
    <location>
        <begin position="365"/>
        <end position="387"/>
    </location>
</feature>
<evidence type="ECO:0000256" key="7">
    <source>
        <dbReference type="ARBA" id="ARBA00023136"/>
    </source>
</evidence>
<feature type="transmembrane region" description="Helical" evidence="10">
    <location>
        <begin position="237"/>
        <end position="256"/>
    </location>
</feature>
<dbReference type="GO" id="GO:0007166">
    <property type="term" value="P:cell surface receptor signaling pathway"/>
    <property type="evidence" value="ECO:0007669"/>
    <property type="project" value="InterPro"/>
</dbReference>
<feature type="transmembrane region" description="Helical" evidence="10">
    <location>
        <begin position="417"/>
        <end position="438"/>
    </location>
</feature>